<protein>
    <submittedName>
        <fullName evidence="1">Uncharacterized protein</fullName>
    </submittedName>
</protein>
<name>A0A8H7USS0_9FUNG</name>
<evidence type="ECO:0000313" key="1">
    <source>
        <dbReference type="EMBL" id="KAG2197241.1"/>
    </source>
</evidence>
<dbReference type="OrthoDB" id="2241020at2759"/>
<proteinExistence type="predicted"/>
<organism evidence="1 2">
    <name type="scientific">Mucor saturninus</name>
    <dbReference type="NCBI Taxonomy" id="64648"/>
    <lineage>
        <taxon>Eukaryota</taxon>
        <taxon>Fungi</taxon>
        <taxon>Fungi incertae sedis</taxon>
        <taxon>Mucoromycota</taxon>
        <taxon>Mucoromycotina</taxon>
        <taxon>Mucoromycetes</taxon>
        <taxon>Mucorales</taxon>
        <taxon>Mucorineae</taxon>
        <taxon>Mucoraceae</taxon>
        <taxon>Mucor</taxon>
    </lineage>
</organism>
<sequence length="222" mass="25470">MSNKQTYIKTILLSQRLKYMVSQLKCQQQEEEATSPTETVVAFGQEEKDKPLPSPPSLYMMSFDSAIDIGPVRNKPLPAITHSIIHVKRKYNGVKGLLTRSFQIHDILVSRNYSLATSCFVKLFVCKDKNTGQIKQVLKVSMTSHHRHDLYVIPQCTFTFHHAHTMLSKAQKARDSLLLCEVTDREIQSALFTWLTYQQLPSTDLVTHVLREGLKIYVVYNK</sequence>
<gene>
    <name evidence="1" type="ORF">INT47_003616</name>
</gene>
<keyword evidence="2" id="KW-1185">Reference proteome</keyword>
<comment type="caution">
    <text evidence="1">The sequence shown here is derived from an EMBL/GenBank/DDBJ whole genome shotgun (WGS) entry which is preliminary data.</text>
</comment>
<reference evidence="1" key="1">
    <citation type="submission" date="2020-12" db="EMBL/GenBank/DDBJ databases">
        <title>Metabolic potential, ecology and presence of endohyphal bacteria is reflected in genomic diversity of Mucoromycotina.</title>
        <authorList>
            <person name="Muszewska A."/>
            <person name="Okrasinska A."/>
            <person name="Steczkiewicz K."/>
            <person name="Drgas O."/>
            <person name="Orlowska M."/>
            <person name="Perlinska-Lenart U."/>
            <person name="Aleksandrzak-Piekarczyk T."/>
            <person name="Szatraj K."/>
            <person name="Zielenkiewicz U."/>
            <person name="Pilsyk S."/>
            <person name="Malc E."/>
            <person name="Mieczkowski P."/>
            <person name="Kruszewska J.S."/>
            <person name="Biernat P."/>
            <person name="Pawlowska J."/>
        </authorList>
    </citation>
    <scope>NUCLEOTIDE SEQUENCE</scope>
    <source>
        <strain evidence="1">WA0000017839</strain>
    </source>
</reference>
<accession>A0A8H7USS0</accession>
<dbReference type="Proteomes" id="UP000603453">
    <property type="component" value="Unassembled WGS sequence"/>
</dbReference>
<dbReference type="EMBL" id="JAEPRD010000132">
    <property type="protein sequence ID" value="KAG2197241.1"/>
    <property type="molecule type" value="Genomic_DNA"/>
</dbReference>
<evidence type="ECO:0000313" key="2">
    <source>
        <dbReference type="Proteomes" id="UP000603453"/>
    </source>
</evidence>
<dbReference type="AlphaFoldDB" id="A0A8H7USS0"/>